<dbReference type="PANTHER" id="PTHR33206">
    <property type="entry name" value="PROTEIN CBG10425"/>
    <property type="match status" value="1"/>
</dbReference>
<dbReference type="Proteomes" id="UP000007241">
    <property type="component" value="Unassembled WGS sequence"/>
</dbReference>
<organism evidence="1 2">
    <name type="scientific">Batrachochytrium dendrobatidis (strain JAM81 / FGSC 10211)</name>
    <name type="common">Frog chytrid fungus</name>
    <dbReference type="NCBI Taxonomy" id="684364"/>
    <lineage>
        <taxon>Eukaryota</taxon>
        <taxon>Fungi</taxon>
        <taxon>Fungi incertae sedis</taxon>
        <taxon>Chytridiomycota</taxon>
        <taxon>Chytridiomycota incertae sedis</taxon>
        <taxon>Chytridiomycetes</taxon>
        <taxon>Rhizophydiales</taxon>
        <taxon>Rhizophydiales incertae sedis</taxon>
        <taxon>Batrachochytrium</taxon>
    </lineage>
</organism>
<dbReference type="PANTHER" id="PTHR33206:SF1">
    <property type="entry name" value="DNA-DIRECTED DNA POLYMERASE"/>
    <property type="match status" value="1"/>
</dbReference>
<dbReference type="AlphaFoldDB" id="F4PC39"/>
<proteinExistence type="predicted"/>
<accession>F4PC39</accession>
<evidence type="ECO:0000313" key="2">
    <source>
        <dbReference type="Proteomes" id="UP000007241"/>
    </source>
</evidence>
<dbReference type="InParanoid" id="F4PC39"/>
<dbReference type="GeneID" id="18239425"/>
<dbReference type="HOGENOM" id="CLU_095731_0_0_1"/>
<dbReference type="EMBL" id="GL882893">
    <property type="protein sequence ID" value="EGF77049.1"/>
    <property type="molecule type" value="Genomic_DNA"/>
</dbReference>
<sequence length="209" mass="24355">MKMIGSTVNIDVKLVKVKLRFTKRIQGFRSRVEATKAYKQLIQLQIEHWNQASKLKRQFNRHINKHPFHPKYKTIQCKTHVHQCGRVDAKYTEKITNQTLDIGLIFNLDTEKTIQFNISDNTLLFNGNNQSMINMDIDIILDLIDENNIIECMKRHNSKYIVESIYEYAILASNTGCYHVIDVYGTNRVNVSINNPVIVDVIPNTIYNQ</sequence>
<gene>
    <name evidence="1" type="ORF">BATDEDRAFT_27789</name>
</gene>
<reference evidence="1 2" key="1">
    <citation type="submission" date="2009-12" db="EMBL/GenBank/DDBJ databases">
        <title>The draft genome of Batrachochytrium dendrobatidis.</title>
        <authorList>
            <consortium name="US DOE Joint Genome Institute (JGI-PGF)"/>
            <person name="Kuo A."/>
            <person name="Salamov A."/>
            <person name="Schmutz J."/>
            <person name="Lucas S."/>
            <person name="Pitluck S."/>
            <person name="Rosenblum E."/>
            <person name="Stajich J."/>
            <person name="Eisen M."/>
            <person name="Grigoriev I.V."/>
        </authorList>
    </citation>
    <scope>NUCLEOTIDE SEQUENCE [LARGE SCALE GENOMIC DNA]</scope>
    <source>
        <strain evidence="2">JAM81 / FGSC 10211</strain>
    </source>
</reference>
<keyword evidence="2" id="KW-1185">Reference proteome</keyword>
<evidence type="ECO:0000313" key="1">
    <source>
        <dbReference type="EMBL" id="EGF77049.1"/>
    </source>
</evidence>
<dbReference type="RefSeq" id="XP_006682162.1">
    <property type="nucleotide sequence ID" value="XM_006682099.1"/>
</dbReference>
<name>F4PC39_BATDJ</name>
<protein>
    <submittedName>
        <fullName evidence="1">Uncharacterized protein</fullName>
    </submittedName>
</protein>